<evidence type="ECO:0000313" key="6">
    <source>
        <dbReference type="Proteomes" id="UP001297092"/>
    </source>
</evidence>
<dbReference type="SUPFAM" id="SSF51735">
    <property type="entry name" value="NAD(P)-binding Rossmann-fold domains"/>
    <property type="match status" value="1"/>
</dbReference>
<dbReference type="Gene3D" id="3.40.50.720">
    <property type="entry name" value="NAD(P)-binding Rossmann-like Domain"/>
    <property type="match status" value="1"/>
</dbReference>
<keyword evidence="2" id="KW-0560">Oxidoreductase</keyword>
<dbReference type="Pfam" id="PF08501">
    <property type="entry name" value="Shikimate_dh_N"/>
    <property type="match status" value="1"/>
</dbReference>
<reference evidence="5 6" key="1">
    <citation type="submission" date="2021-05" db="EMBL/GenBank/DDBJ databases">
        <title>Aequorivita echinoideorum JCM 30378 genome.</title>
        <authorList>
            <person name="Zhang H."/>
            <person name="Li C."/>
        </authorList>
    </citation>
    <scope>NUCLEOTIDE SEQUENCE [LARGE SCALE GENOMIC DNA]</scope>
    <source>
        <strain evidence="5 6">JCM30378</strain>
    </source>
</reference>
<proteinExistence type="predicted"/>
<dbReference type="PANTHER" id="PTHR21089:SF1">
    <property type="entry name" value="BIFUNCTIONAL 3-DEHYDROQUINATE DEHYDRATASE_SHIKIMATE DEHYDROGENASE, CHLOROPLASTIC"/>
    <property type="match status" value="1"/>
</dbReference>
<keyword evidence="6" id="KW-1185">Reference proteome</keyword>
<name>A0ABS5S7T9_9FLAO</name>
<evidence type="ECO:0000313" key="5">
    <source>
        <dbReference type="EMBL" id="MBT0608504.1"/>
    </source>
</evidence>
<protein>
    <submittedName>
        <fullName evidence="5">Shikimate dehydrogenase</fullName>
    </submittedName>
</protein>
<dbReference type="InterPro" id="IPR046346">
    <property type="entry name" value="Aminoacid_DH-like_N_sf"/>
</dbReference>
<dbReference type="Proteomes" id="UP001297092">
    <property type="component" value="Unassembled WGS sequence"/>
</dbReference>
<comment type="caution">
    <text evidence="5">The sequence shown here is derived from an EMBL/GenBank/DDBJ whole genome shotgun (WGS) entry which is preliminary data.</text>
</comment>
<keyword evidence="3" id="KW-0028">Amino-acid biosynthesis</keyword>
<sequence>MSKFGLIGKNISYSFSKKYFSEKFQKEKLPHSYENFDIAQIDYFPQILSENTNIKGLNVTIPYKEKIIQYLDGVDEIAKKIGAVNTIKITETRKLIGYNTDYFGFQKSLEEFLPLQKKTAFILGTGGASKAIAFALENLGFSFTYVSRNAGSESLAYSDLSKNIIENNLLIINCTPLGTFPKIEEFPPIPYQFLTENHLLFDLVYNPSETAFLKKGKENGARTSNGLKMLQLQAEKAWEIWNS</sequence>
<evidence type="ECO:0000259" key="4">
    <source>
        <dbReference type="Pfam" id="PF08501"/>
    </source>
</evidence>
<organism evidence="5 6">
    <name type="scientific">Aequorivita echinoideorum</name>
    <dbReference type="NCBI Taxonomy" id="1549647"/>
    <lineage>
        <taxon>Bacteria</taxon>
        <taxon>Pseudomonadati</taxon>
        <taxon>Bacteroidota</taxon>
        <taxon>Flavobacteriia</taxon>
        <taxon>Flavobacteriales</taxon>
        <taxon>Flavobacteriaceae</taxon>
        <taxon>Aequorivita</taxon>
    </lineage>
</organism>
<comment type="pathway">
    <text evidence="1">Metabolic intermediate biosynthesis; chorismate biosynthesis; chorismate from D-erythrose 4-phosphate and phosphoenolpyruvate: step 4/7.</text>
</comment>
<feature type="domain" description="Shikimate dehydrogenase substrate binding N-terminal" evidence="4">
    <location>
        <begin position="6"/>
        <end position="87"/>
    </location>
</feature>
<dbReference type="PANTHER" id="PTHR21089">
    <property type="entry name" value="SHIKIMATE DEHYDROGENASE"/>
    <property type="match status" value="1"/>
</dbReference>
<dbReference type="Gene3D" id="3.40.50.10860">
    <property type="entry name" value="Leucine Dehydrogenase, chain A, domain 1"/>
    <property type="match status" value="1"/>
</dbReference>
<accession>A0ABS5S7T9</accession>
<dbReference type="SUPFAM" id="SSF53223">
    <property type="entry name" value="Aminoacid dehydrogenase-like, N-terminal domain"/>
    <property type="match status" value="1"/>
</dbReference>
<evidence type="ECO:0000256" key="2">
    <source>
        <dbReference type="ARBA" id="ARBA00023002"/>
    </source>
</evidence>
<evidence type="ECO:0000256" key="1">
    <source>
        <dbReference type="ARBA" id="ARBA00004871"/>
    </source>
</evidence>
<evidence type="ECO:0000256" key="3">
    <source>
        <dbReference type="ARBA" id="ARBA00023141"/>
    </source>
</evidence>
<dbReference type="EMBL" id="JAHCTB010000004">
    <property type="protein sequence ID" value="MBT0608504.1"/>
    <property type="molecule type" value="Genomic_DNA"/>
</dbReference>
<dbReference type="CDD" id="cd01065">
    <property type="entry name" value="NAD_bind_Shikimate_DH"/>
    <property type="match status" value="1"/>
</dbReference>
<dbReference type="InterPro" id="IPR036291">
    <property type="entry name" value="NAD(P)-bd_dom_sf"/>
</dbReference>
<dbReference type="InterPro" id="IPR013708">
    <property type="entry name" value="Shikimate_DH-bd_N"/>
</dbReference>
<keyword evidence="3" id="KW-0057">Aromatic amino acid biosynthesis</keyword>
<gene>
    <name evidence="5" type="ORF">KIV10_09945</name>
</gene>
<dbReference type="InterPro" id="IPR022893">
    <property type="entry name" value="Shikimate_DH_fam"/>
</dbReference>
<dbReference type="RefSeq" id="WP_214113370.1">
    <property type="nucleotide sequence ID" value="NZ_JAHCTB010000004.1"/>
</dbReference>